<dbReference type="SMART" id="SM00345">
    <property type="entry name" value="HTH_GNTR"/>
    <property type="match status" value="1"/>
</dbReference>
<accession>A0A832WQG9</accession>
<dbReference type="SUPFAM" id="SSF46785">
    <property type="entry name" value="Winged helix' DNA-binding domain"/>
    <property type="match status" value="1"/>
</dbReference>
<dbReference type="InterPro" id="IPR036390">
    <property type="entry name" value="WH_DNA-bd_sf"/>
</dbReference>
<dbReference type="RefSeq" id="WP_010980647.1">
    <property type="nucleotide sequence ID" value="NZ_BAABQO010000033.1"/>
</dbReference>
<dbReference type="InterPro" id="IPR011711">
    <property type="entry name" value="GntR_C"/>
</dbReference>
<dbReference type="GeneID" id="1460646"/>
<dbReference type="Proteomes" id="UP000646844">
    <property type="component" value="Unassembled WGS sequence"/>
</dbReference>
<dbReference type="InterPro" id="IPR036388">
    <property type="entry name" value="WH-like_DNA-bd_sf"/>
</dbReference>
<dbReference type="OMA" id="HIGASKR"/>
<dbReference type="Gene3D" id="1.10.10.10">
    <property type="entry name" value="Winged helix-like DNA-binding domain superfamily/Winged helix DNA-binding domain"/>
    <property type="match status" value="1"/>
</dbReference>
<dbReference type="InterPro" id="IPR000524">
    <property type="entry name" value="Tscrpt_reg_HTH_GntR"/>
</dbReference>
<dbReference type="PANTHER" id="PTHR43537:SF5">
    <property type="entry name" value="UXU OPERON TRANSCRIPTIONAL REGULATOR"/>
    <property type="match status" value="1"/>
</dbReference>
<dbReference type="Pfam" id="PF00392">
    <property type="entry name" value="GntR"/>
    <property type="match status" value="1"/>
</dbReference>
<name>A0A832WQG9_9CREN</name>
<dbReference type="PANTHER" id="PTHR43537">
    <property type="entry name" value="TRANSCRIPTIONAL REGULATOR, GNTR FAMILY"/>
    <property type="match status" value="1"/>
</dbReference>
<dbReference type="Pfam" id="PF07729">
    <property type="entry name" value="FCD"/>
    <property type="match status" value="1"/>
</dbReference>
<evidence type="ECO:0000256" key="3">
    <source>
        <dbReference type="ARBA" id="ARBA00023163"/>
    </source>
</evidence>
<dbReference type="InterPro" id="IPR008920">
    <property type="entry name" value="TF_FadR/GntR_C"/>
</dbReference>
<evidence type="ECO:0000259" key="4">
    <source>
        <dbReference type="PROSITE" id="PS50949"/>
    </source>
</evidence>
<dbReference type="CDD" id="cd07377">
    <property type="entry name" value="WHTH_GntR"/>
    <property type="match status" value="1"/>
</dbReference>
<proteinExistence type="predicted"/>
<dbReference type="GO" id="GO:0003700">
    <property type="term" value="F:DNA-binding transcription factor activity"/>
    <property type="evidence" value="ECO:0007669"/>
    <property type="project" value="InterPro"/>
</dbReference>
<keyword evidence="3" id="KW-0804">Transcription</keyword>
<evidence type="ECO:0000256" key="2">
    <source>
        <dbReference type="ARBA" id="ARBA00023125"/>
    </source>
</evidence>
<dbReference type="Gene3D" id="1.20.120.530">
    <property type="entry name" value="GntR ligand-binding domain-like"/>
    <property type="match status" value="1"/>
</dbReference>
<reference evidence="5" key="1">
    <citation type="journal article" date="2020" name="bioRxiv">
        <title>A rank-normalized archaeal taxonomy based on genome phylogeny resolves widespread incomplete and uneven classifications.</title>
        <authorList>
            <person name="Rinke C."/>
            <person name="Chuvochina M."/>
            <person name="Mussig A.J."/>
            <person name="Chaumeil P.-A."/>
            <person name="Waite D.W."/>
            <person name="Whitman W.B."/>
            <person name="Parks D.H."/>
            <person name="Hugenholtz P."/>
        </authorList>
    </citation>
    <scope>NUCLEOTIDE SEQUENCE</scope>
    <source>
        <strain evidence="5">UBA8838</strain>
    </source>
</reference>
<dbReference type="PRINTS" id="PR00035">
    <property type="entry name" value="HTHGNTR"/>
</dbReference>
<gene>
    <name evidence="5" type="ORF">HA332_01790</name>
</gene>
<dbReference type="PROSITE" id="PS50949">
    <property type="entry name" value="HTH_GNTR"/>
    <property type="match status" value="1"/>
</dbReference>
<organism evidence="5 6">
    <name type="scientific">Sulfurisphaera tokodaii</name>
    <dbReference type="NCBI Taxonomy" id="111955"/>
    <lineage>
        <taxon>Archaea</taxon>
        <taxon>Thermoproteota</taxon>
        <taxon>Thermoprotei</taxon>
        <taxon>Sulfolobales</taxon>
        <taxon>Sulfolobaceae</taxon>
        <taxon>Sulfurisphaera</taxon>
    </lineage>
</organism>
<keyword evidence="1" id="KW-0805">Transcription regulation</keyword>
<feature type="domain" description="HTH gntR-type" evidence="4">
    <location>
        <begin position="1"/>
        <end position="67"/>
    </location>
</feature>
<dbReference type="SMART" id="SM00895">
    <property type="entry name" value="FCD"/>
    <property type="match status" value="1"/>
</dbReference>
<evidence type="ECO:0000313" key="5">
    <source>
        <dbReference type="EMBL" id="HII73147.1"/>
    </source>
</evidence>
<dbReference type="EMBL" id="DUJO01000007">
    <property type="protein sequence ID" value="HII73147.1"/>
    <property type="molecule type" value="Genomic_DNA"/>
</dbReference>
<comment type="caution">
    <text evidence="5">The sequence shown here is derived from an EMBL/GenBank/DDBJ whole genome shotgun (WGS) entry which is preliminary data.</text>
</comment>
<keyword evidence="2" id="KW-0238">DNA-binding</keyword>
<evidence type="ECO:0000313" key="6">
    <source>
        <dbReference type="Proteomes" id="UP000646844"/>
    </source>
</evidence>
<dbReference type="SUPFAM" id="SSF48008">
    <property type="entry name" value="GntR ligand-binding domain-like"/>
    <property type="match status" value="1"/>
</dbReference>
<dbReference type="AlphaFoldDB" id="A0A832WQG9"/>
<dbReference type="GO" id="GO:0003677">
    <property type="term" value="F:DNA binding"/>
    <property type="evidence" value="ECO:0007669"/>
    <property type="project" value="UniProtKB-KW"/>
</dbReference>
<sequence>MSLSQLAYEKILNLIINGKYKPGNLLKEDELANTLNISRTPVREALARLERDGIIIKSGKSYSVIPLSAEDIIQIYEIRIPLEAEASKLASIRGTEEELKKMLDIIEEIKRVKEDAEPLTLAELNGKLHRTISEASHNKFLADILENIRLKLKIVRVTLFTSFQRREEELREHSEIVTAIIERNPDKAYQLMKEHELNVLEYVKKNILPILFR</sequence>
<evidence type="ECO:0000256" key="1">
    <source>
        <dbReference type="ARBA" id="ARBA00023015"/>
    </source>
</evidence>
<protein>
    <submittedName>
        <fullName evidence="5">GntR family transcriptional regulator</fullName>
    </submittedName>
</protein>